<dbReference type="PANTHER" id="PTHR12459:SF15">
    <property type="entry name" value="TRANSMEMBRANE PROTEIN 135"/>
    <property type="match status" value="1"/>
</dbReference>
<dbReference type="AlphaFoldDB" id="A0AAQ4D302"/>
<feature type="region of interest" description="Disordered" evidence="6">
    <location>
        <begin position="25"/>
        <end position="45"/>
    </location>
</feature>
<evidence type="ECO:0000256" key="2">
    <source>
        <dbReference type="ARBA" id="ARBA00008924"/>
    </source>
</evidence>
<dbReference type="Pfam" id="PF15982">
    <property type="entry name" value="TMEM135_C_rich"/>
    <property type="match status" value="1"/>
</dbReference>
<protein>
    <recommendedName>
        <fullName evidence="8">Transmembrane protein 135 N-terminal domain-containing protein</fullName>
    </recommendedName>
</protein>
<feature type="transmembrane region" description="Helical" evidence="7">
    <location>
        <begin position="175"/>
        <end position="193"/>
    </location>
</feature>
<organism evidence="9 10">
    <name type="scientific">Amblyomma americanum</name>
    <name type="common">Lone star tick</name>
    <dbReference type="NCBI Taxonomy" id="6943"/>
    <lineage>
        <taxon>Eukaryota</taxon>
        <taxon>Metazoa</taxon>
        <taxon>Ecdysozoa</taxon>
        <taxon>Arthropoda</taxon>
        <taxon>Chelicerata</taxon>
        <taxon>Arachnida</taxon>
        <taxon>Acari</taxon>
        <taxon>Parasitiformes</taxon>
        <taxon>Ixodida</taxon>
        <taxon>Ixodoidea</taxon>
        <taxon>Ixodidae</taxon>
        <taxon>Amblyomminae</taxon>
        <taxon>Amblyomma</taxon>
    </lineage>
</organism>
<keyword evidence="5 7" id="KW-0472">Membrane</keyword>
<gene>
    <name evidence="9" type="ORF">V5799_000454</name>
</gene>
<comment type="subcellular location">
    <subcellularLocation>
        <location evidence="1">Endomembrane system</location>
        <topology evidence="1">Multi-pass membrane protein</topology>
    </subcellularLocation>
</comment>
<feature type="transmembrane region" description="Helical" evidence="7">
    <location>
        <begin position="458"/>
        <end position="477"/>
    </location>
</feature>
<dbReference type="Proteomes" id="UP001321473">
    <property type="component" value="Unassembled WGS sequence"/>
</dbReference>
<feature type="domain" description="Transmembrane protein 135 N-terminal" evidence="8">
    <location>
        <begin position="73"/>
        <end position="165"/>
    </location>
</feature>
<comment type="caution">
    <text evidence="9">The sequence shown here is derived from an EMBL/GenBank/DDBJ whole genome shotgun (WGS) entry which is preliminary data.</text>
</comment>
<dbReference type="EMBL" id="JARKHS020035864">
    <property type="protein sequence ID" value="KAK8756842.1"/>
    <property type="molecule type" value="Genomic_DNA"/>
</dbReference>
<evidence type="ECO:0000256" key="5">
    <source>
        <dbReference type="ARBA" id="ARBA00023136"/>
    </source>
</evidence>
<evidence type="ECO:0000256" key="3">
    <source>
        <dbReference type="ARBA" id="ARBA00022692"/>
    </source>
</evidence>
<evidence type="ECO:0000256" key="7">
    <source>
        <dbReference type="SAM" id="Phobius"/>
    </source>
</evidence>
<evidence type="ECO:0000256" key="6">
    <source>
        <dbReference type="SAM" id="MobiDB-lite"/>
    </source>
</evidence>
<keyword evidence="10" id="KW-1185">Reference proteome</keyword>
<evidence type="ECO:0000313" key="10">
    <source>
        <dbReference type="Proteomes" id="UP001321473"/>
    </source>
</evidence>
<name>A0AAQ4D302_AMBAM</name>
<feature type="transmembrane region" description="Helical" evidence="7">
    <location>
        <begin position="413"/>
        <end position="437"/>
    </location>
</feature>
<evidence type="ECO:0000313" key="9">
    <source>
        <dbReference type="EMBL" id="KAK8756842.1"/>
    </source>
</evidence>
<evidence type="ECO:0000256" key="4">
    <source>
        <dbReference type="ARBA" id="ARBA00022989"/>
    </source>
</evidence>
<sequence>MAHMAALSVSQGRGRAASTLFNSSQKLQVDRPRGSRRQNRDWQDISHSRRRPVHRLWRQVSLCVPKTSEELGVGQLVARRHGSRAFAQTFWSAFDSSMFISQNFFLYLTMVCVSRRLSGRLHLMQSTLLCGFVSSACAITFERPARRSVLALYMLNLASEIIYRMLRSRGIVRDVPNFEVAMFAFSLGGYIYYARKNGHFNDIVPLVLRHLIGKEELVGYDQLEAKLALKEAELLKAPCEVDKLVRMCDVTPITETPPLIACNGNGPAYGHRANKVKDASAVANGANKSGDQPCSKGSLCHGSCLYGSAMEIPNSVLRLLWERHCTCRHQHGCLANFCKVVLKFGSVGWSAGVGFSLLKGYRRIRIRQLLSKVLLGSTALRTGCFLGGLTGLYSLSSCLLRWLSGGQRDWHALVAGTVGGLACAACPSSYVSLYLLWKLVELVYLKSAERQLVPKFKGAAVWLYAVCTSIMLYVAILEPHNLRPQYRKFLDDISGKLLSQINRFPLDMLGLHSSQAFPHFFPLNLDRRHVSKQFLEQVLIWA</sequence>
<keyword evidence="3 7" id="KW-0812">Transmembrane</keyword>
<comment type="similarity">
    <text evidence="2">Belongs to the TMEM135 family.</text>
</comment>
<proteinExistence type="inferred from homology"/>
<reference evidence="9 10" key="1">
    <citation type="journal article" date="2023" name="Arcadia Sci">
        <title>De novo assembly of a long-read Amblyomma americanum tick genome.</title>
        <authorList>
            <person name="Chou S."/>
            <person name="Poskanzer K.E."/>
            <person name="Rollins M."/>
            <person name="Thuy-Boun P.S."/>
        </authorList>
    </citation>
    <scope>NUCLEOTIDE SEQUENCE [LARGE SCALE GENOMIC DNA]</scope>
    <source>
        <strain evidence="9">F_SG_1</strain>
        <tissue evidence="9">Salivary glands</tissue>
    </source>
</reference>
<accession>A0AAQ4D302</accession>
<dbReference type="InterPro" id="IPR031926">
    <property type="entry name" value="TMEM135_N"/>
</dbReference>
<dbReference type="PANTHER" id="PTHR12459">
    <property type="entry name" value="TRANSMEMBRANE PROTEIN 135-RELATED"/>
    <property type="match status" value="1"/>
</dbReference>
<evidence type="ECO:0000259" key="8">
    <source>
        <dbReference type="Pfam" id="PF15982"/>
    </source>
</evidence>
<evidence type="ECO:0000256" key="1">
    <source>
        <dbReference type="ARBA" id="ARBA00004127"/>
    </source>
</evidence>
<feature type="transmembrane region" description="Helical" evidence="7">
    <location>
        <begin position="373"/>
        <end position="393"/>
    </location>
</feature>
<feature type="compositionally biased region" description="Basic and acidic residues" evidence="6">
    <location>
        <begin position="28"/>
        <end position="45"/>
    </location>
</feature>
<keyword evidence="4 7" id="KW-1133">Transmembrane helix</keyword>
<dbReference type="InterPro" id="IPR026749">
    <property type="entry name" value="Tmem135"/>
</dbReference>